<accession>A0AA35M025</accession>
<evidence type="ECO:0000313" key="10">
    <source>
        <dbReference type="EMBL" id="CAI6087997.1"/>
    </source>
</evidence>
<evidence type="ECO:0000313" key="11">
    <source>
        <dbReference type="Proteomes" id="UP001160390"/>
    </source>
</evidence>
<evidence type="ECO:0000256" key="1">
    <source>
        <dbReference type="ARBA" id="ARBA00004141"/>
    </source>
</evidence>
<dbReference type="InterPro" id="IPR036259">
    <property type="entry name" value="MFS_trans_sf"/>
</dbReference>
<evidence type="ECO:0000256" key="4">
    <source>
        <dbReference type="ARBA" id="ARBA00022989"/>
    </source>
</evidence>
<feature type="region of interest" description="Disordered" evidence="7">
    <location>
        <begin position="33"/>
        <end position="67"/>
    </location>
</feature>
<feature type="compositionally biased region" description="Basic and acidic residues" evidence="7">
    <location>
        <begin position="39"/>
        <end position="56"/>
    </location>
</feature>
<dbReference type="GO" id="GO:0008270">
    <property type="term" value="F:zinc ion binding"/>
    <property type="evidence" value="ECO:0007669"/>
    <property type="project" value="InterPro"/>
</dbReference>
<dbReference type="AlphaFoldDB" id="A0AA35M025"/>
<dbReference type="CDD" id="cd12148">
    <property type="entry name" value="fungal_TF_MHR"/>
    <property type="match status" value="1"/>
</dbReference>
<dbReference type="Gene3D" id="1.20.1250.20">
    <property type="entry name" value="MFS general substrate transporter like domains"/>
    <property type="match status" value="2"/>
</dbReference>
<feature type="transmembrane region" description="Helical" evidence="8">
    <location>
        <begin position="675"/>
        <end position="698"/>
    </location>
</feature>
<feature type="transmembrane region" description="Helical" evidence="8">
    <location>
        <begin position="906"/>
        <end position="929"/>
    </location>
</feature>
<organism evidence="10 11">
    <name type="scientific">Clonostachys chloroleuca</name>
    <dbReference type="NCBI Taxonomy" id="1926264"/>
    <lineage>
        <taxon>Eukaryota</taxon>
        <taxon>Fungi</taxon>
        <taxon>Dikarya</taxon>
        <taxon>Ascomycota</taxon>
        <taxon>Pezizomycotina</taxon>
        <taxon>Sordariomycetes</taxon>
        <taxon>Hypocreomycetidae</taxon>
        <taxon>Hypocreales</taxon>
        <taxon>Bionectriaceae</taxon>
        <taxon>Clonostachys</taxon>
    </lineage>
</organism>
<feature type="transmembrane region" description="Helical" evidence="8">
    <location>
        <begin position="883"/>
        <end position="900"/>
    </location>
</feature>
<evidence type="ECO:0000259" key="9">
    <source>
        <dbReference type="PROSITE" id="PS50850"/>
    </source>
</evidence>
<keyword evidence="2" id="KW-0813">Transport</keyword>
<dbReference type="InterPro" id="IPR011701">
    <property type="entry name" value="MFS"/>
</dbReference>
<dbReference type="GO" id="GO:0022857">
    <property type="term" value="F:transmembrane transporter activity"/>
    <property type="evidence" value="ECO:0007669"/>
    <property type="project" value="InterPro"/>
</dbReference>
<dbReference type="GO" id="GO:0006351">
    <property type="term" value="P:DNA-templated transcription"/>
    <property type="evidence" value="ECO:0007669"/>
    <property type="project" value="InterPro"/>
</dbReference>
<dbReference type="Pfam" id="PF07690">
    <property type="entry name" value="MFS_1"/>
    <property type="match status" value="1"/>
</dbReference>
<feature type="transmembrane region" description="Helical" evidence="8">
    <location>
        <begin position="857"/>
        <end position="874"/>
    </location>
</feature>
<feature type="domain" description="Major facilitator superfamily (MFS) profile" evidence="9">
    <location>
        <begin position="578"/>
        <end position="997"/>
    </location>
</feature>
<keyword evidence="3 8" id="KW-0812">Transmembrane</keyword>
<comment type="subcellular location">
    <subcellularLocation>
        <location evidence="1">Membrane</location>
        <topology evidence="1">Multi-pass membrane protein</topology>
    </subcellularLocation>
</comment>
<dbReference type="Proteomes" id="UP001160390">
    <property type="component" value="Unassembled WGS sequence"/>
</dbReference>
<keyword evidence="6" id="KW-0539">Nucleus</keyword>
<evidence type="ECO:0000256" key="6">
    <source>
        <dbReference type="ARBA" id="ARBA00023242"/>
    </source>
</evidence>
<name>A0AA35M025_9HYPO</name>
<dbReference type="InterPro" id="IPR020846">
    <property type="entry name" value="MFS_dom"/>
</dbReference>
<reference evidence="10" key="1">
    <citation type="submission" date="2023-01" db="EMBL/GenBank/DDBJ databases">
        <authorList>
            <person name="Piombo E."/>
        </authorList>
    </citation>
    <scope>NUCLEOTIDE SEQUENCE</scope>
</reference>
<dbReference type="EMBL" id="CABFNP030000812">
    <property type="protein sequence ID" value="CAI6087997.1"/>
    <property type="molecule type" value="Genomic_DNA"/>
</dbReference>
<proteinExistence type="predicted"/>
<feature type="transmembrane region" description="Helical" evidence="8">
    <location>
        <begin position="621"/>
        <end position="639"/>
    </location>
</feature>
<dbReference type="Pfam" id="PF04082">
    <property type="entry name" value="Fungal_trans"/>
    <property type="match status" value="1"/>
</dbReference>
<evidence type="ECO:0000256" key="3">
    <source>
        <dbReference type="ARBA" id="ARBA00022692"/>
    </source>
</evidence>
<dbReference type="SUPFAM" id="SSF103473">
    <property type="entry name" value="MFS general substrate transporter"/>
    <property type="match status" value="1"/>
</dbReference>
<evidence type="ECO:0000256" key="2">
    <source>
        <dbReference type="ARBA" id="ARBA00022448"/>
    </source>
</evidence>
<dbReference type="GO" id="GO:0016020">
    <property type="term" value="C:membrane"/>
    <property type="evidence" value="ECO:0007669"/>
    <property type="project" value="UniProtKB-SubCell"/>
</dbReference>
<evidence type="ECO:0000256" key="5">
    <source>
        <dbReference type="ARBA" id="ARBA00023136"/>
    </source>
</evidence>
<feature type="compositionally biased region" description="Polar residues" evidence="7">
    <location>
        <begin position="57"/>
        <end position="67"/>
    </location>
</feature>
<feature type="transmembrane region" description="Helical" evidence="8">
    <location>
        <begin position="974"/>
        <end position="995"/>
    </location>
</feature>
<feature type="transmembrane region" description="Helical" evidence="8">
    <location>
        <begin position="651"/>
        <end position="669"/>
    </location>
</feature>
<dbReference type="PROSITE" id="PS50850">
    <property type="entry name" value="MFS"/>
    <property type="match status" value="1"/>
</dbReference>
<keyword evidence="4 8" id="KW-1133">Transmembrane helix</keyword>
<dbReference type="PANTHER" id="PTHR43791">
    <property type="entry name" value="PERMEASE-RELATED"/>
    <property type="match status" value="1"/>
</dbReference>
<evidence type="ECO:0000256" key="8">
    <source>
        <dbReference type="SAM" id="Phobius"/>
    </source>
</evidence>
<feature type="transmembrane region" description="Helical" evidence="8">
    <location>
        <begin position="745"/>
        <end position="765"/>
    </location>
</feature>
<evidence type="ECO:0000256" key="7">
    <source>
        <dbReference type="SAM" id="MobiDB-lite"/>
    </source>
</evidence>
<keyword evidence="11" id="KW-1185">Reference proteome</keyword>
<keyword evidence="5 8" id="KW-0472">Membrane</keyword>
<dbReference type="InterPro" id="IPR007219">
    <property type="entry name" value="XnlR_reg_dom"/>
</dbReference>
<dbReference type="GO" id="GO:0003677">
    <property type="term" value="F:DNA binding"/>
    <property type="evidence" value="ECO:0007669"/>
    <property type="project" value="InterPro"/>
</dbReference>
<protein>
    <recommendedName>
        <fullName evidence="9">Major facilitator superfamily (MFS) profile domain-containing protein</fullName>
    </recommendedName>
</protein>
<gene>
    <name evidence="10" type="ORF">CCHLO57077_00013147</name>
</gene>
<dbReference type="PANTHER" id="PTHR43791:SF91">
    <property type="entry name" value="MAJOR FACILITATOR SUPERFAMILY (MFS) PROFILE DOMAIN-CONTAINING PROTEIN-RELATED"/>
    <property type="match status" value="1"/>
</dbReference>
<comment type="caution">
    <text evidence="10">The sequence shown here is derived from an EMBL/GenBank/DDBJ whole genome shotgun (WGS) entry which is preliminary data.</text>
</comment>
<feature type="transmembrane region" description="Helical" evidence="8">
    <location>
        <begin position="710"/>
        <end position="733"/>
    </location>
</feature>
<dbReference type="SMART" id="SM00906">
    <property type="entry name" value="Fungal_trans"/>
    <property type="match status" value="1"/>
</dbReference>
<sequence length="1046" mass="117621">MPSQPATPIRKRKLRVSAACDFCRRRKSLNAKTVASVEKTARMPHEKRKPEEENARLRQSLQHPQDALQETQAAIAADTISHHDQGIDSYDQPAYEEHEPVDTDHGSGHVVSQPVIHVSSEPPQEVAYHGPSSVMSNMPKKQQQLSQSSMTQIKNQLLADATRQRQMEVVNLNNDSLDFDGVSPELGMRLLSLFWNRQYYSGTIVYRPAFMRDMACGGRYFSKLLLNAIYFGASKSLTKPEDVRSSGPSGQRGWSFRNKFDSYLHASNSEALWRSEITTIQALLIVSDALFTWCDERSLSWHYMGIAVNMIVDLGIHVDGSAGLRSKGSCSPEDIEVYRRLFWSAYTFDKVQSIYQGRPSRLKDIDNSVPILFLDEYEEYELFNTLTYSATPQQLSRPTYAVSTFRELCQLSIIMDRIIQSIYSEKSSSTSPTELSNTRQFIQTALENWRMSLPSHLSIQLDSPAITSVLPHTLSLLSMYNSMVILLHRPFVSDGHHQSTSSGAGQAFSYCATAALEIDKILQLYQKHFYIAVDGDGIESSETPNSVRNDAATDRAAFLATFTAEEDKAIMRKVDWRFLWLIGVIYLIKNVDYTNAASVKVLQVGQPTNVLIQLGMTDDQYNWVQSIYFISYIVFEVPSNLVLKKMQPRNWQFRIMLTWGAVLACHAAVKNKEGLYAARFVLGMMEAGMFPGIAAQLCSWYRSDEMGKPIMWMFAFSNCSGIVGSLLAYGISYMDGLQGLSAWQWVYLLEGIITILFSGVVYFVLPDYPKSPRSSSWLTPREQEYLEARLSENAPRTSDATFSASEVIASLRDPRIWSFMLSQILINLGGYGLSWQLPTVTTSLGFAGLPRNQLLNIPPAGCSVLAIIFAGWFMKRAYVTRPAFIMAICAGCLAFFIVLASTRDKYAVYVACVFGTMFYAVFFIPFWAWRSATLVGSTGTAFTLAFQSSVGQVGGVIGPQMFQSKYAYNGYKVPFAICSAAIGGGWLASALTWWLTRNVEWDVRRIRRLRIKAEREGKVFADDDVQVINERNFYGKGLKRDEEAAL</sequence>